<name>F4Q3V1_CACFS</name>
<keyword evidence="4" id="KW-1185">Reference proteome</keyword>
<sequence>MASAIFWFIEVLAIILYTFLMVLCLFSFWKSYARKDFSVISKIFHFFIFCFVSVNKSEKEGSVIYLLNTLYEVVLSLGIGISFTITVIRIYLKYTSIDIDVCRNQIVQLRKMFILSLIFGACFVLRSIMFLYNPVTKKLMNDEVFITLGYFIPDIVPTLLQVYIIHTKMKNEEADTSYINSLYENEMEEEERPRSDSSSASAVYNSSILYNYTDGDDDNESNTPPTSSHSSSRNSLDPNQTLVNESSSLLSNSNNYYGKL</sequence>
<feature type="compositionally biased region" description="Low complexity" evidence="1">
    <location>
        <begin position="221"/>
        <end position="235"/>
    </location>
</feature>
<reference evidence="4" key="1">
    <citation type="journal article" date="2011" name="Genome Res.">
        <title>Phylogeny-wide analysis of social amoeba genomes highlights ancient origins for complex intercellular communication.</title>
        <authorList>
            <person name="Heidel A.J."/>
            <person name="Lawal H.M."/>
            <person name="Felder M."/>
            <person name="Schilde C."/>
            <person name="Helps N.R."/>
            <person name="Tunggal B."/>
            <person name="Rivero F."/>
            <person name="John U."/>
            <person name="Schleicher M."/>
            <person name="Eichinger L."/>
            <person name="Platzer M."/>
            <person name="Noegel A.A."/>
            <person name="Schaap P."/>
            <person name="Gloeckner G."/>
        </authorList>
    </citation>
    <scope>NUCLEOTIDE SEQUENCE [LARGE SCALE GENOMIC DNA]</scope>
    <source>
        <strain evidence="4">SH3</strain>
    </source>
</reference>
<feature type="transmembrane region" description="Helical" evidence="2">
    <location>
        <begin position="113"/>
        <end position="132"/>
    </location>
</feature>
<dbReference type="GeneID" id="14869394"/>
<dbReference type="AlphaFoldDB" id="F4Q3V1"/>
<evidence type="ECO:0000256" key="1">
    <source>
        <dbReference type="SAM" id="MobiDB-lite"/>
    </source>
</evidence>
<feature type="compositionally biased region" description="Polar residues" evidence="1">
    <location>
        <begin position="236"/>
        <end position="245"/>
    </location>
</feature>
<dbReference type="KEGG" id="dfa:DFA_08703"/>
<gene>
    <name evidence="3" type="ORF">DFA_08703</name>
</gene>
<feature type="transmembrane region" description="Helical" evidence="2">
    <location>
        <begin position="74"/>
        <end position="92"/>
    </location>
</feature>
<feature type="compositionally biased region" description="Low complexity" evidence="1">
    <location>
        <begin position="246"/>
        <end position="260"/>
    </location>
</feature>
<accession>F4Q3V1</accession>
<feature type="region of interest" description="Disordered" evidence="1">
    <location>
        <begin position="211"/>
        <end position="260"/>
    </location>
</feature>
<dbReference type="EMBL" id="GL883021">
    <property type="protein sequence ID" value="EGG17707.1"/>
    <property type="molecule type" value="Genomic_DNA"/>
</dbReference>
<evidence type="ECO:0000313" key="3">
    <source>
        <dbReference type="EMBL" id="EGG17707.1"/>
    </source>
</evidence>
<dbReference type="OrthoDB" id="19353at2759"/>
<dbReference type="RefSeq" id="XP_004356191.1">
    <property type="nucleotide sequence ID" value="XM_004356138.1"/>
</dbReference>
<keyword evidence="2" id="KW-0812">Transmembrane</keyword>
<keyword evidence="2" id="KW-0472">Membrane</keyword>
<feature type="transmembrane region" description="Helical" evidence="2">
    <location>
        <begin position="6"/>
        <end position="29"/>
    </location>
</feature>
<evidence type="ECO:0000256" key="2">
    <source>
        <dbReference type="SAM" id="Phobius"/>
    </source>
</evidence>
<evidence type="ECO:0000313" key="4">
    <source>
        <dbReference type="Proteomes" id="UP000007797"/>
    </source>
</evidence>
<keyword evidence="2" id="KW-1133">Transmembrane helix</keyword>
<feature type="transmembrane region" description="Helical" evidence="2">
    <location>
        <begin position="144"/>
        <end position="165"/>
    </location>
</feature>
<feature type="transmembrane region" description="Helical" evidence="2">
    <location>
        <begin position="36"/>
        <end position="54"/>
    </location>
</feature>
<dbReference type="Proteomes" id="UP000007797">
    <property type="component" value="Unassembled WGS sequence"/>
</dbReference>
<protein>
    <recommendedName>
        <fullName evidence="5">THH1/TOM1/TOM3 domain-containing protein</fullName>
    </recommendedName>
</protein>
<organism evidence="3 4">
    <name type="scientific">Cavenderia fasciculata</name>
    <name type="common">Slime mold</name>
    <name type="synonym">Dictyostelium fasciculatum</name>
    <dbReference type="NCBI Taxonomy" id="261658"/>
    <lineage>
        <taxon>Eukaryota</taxon>
        <taxon>Amoebozoa</taxon>
        <taxon>Evosea</taxon>
        <taxon>Eumycetozoa</taxon>
        <taxon>Dictyostelia</taxon>
        <taxon>Acytosteliales</taxon>
        <taxon>Cavenderiaceae</taxon>
        <taxon>Cavenderia</taxon>
    </lineage>
</organism>
<evidence type="ECO:0008006" key="5">
    <source>
        <dbReference type="Google" id="ProtNLM"/>
    </source>
</evidence>
<proteinExistence type="predicted"/>